<protein>
    <submittedName>
        <fullName evidence="2">Uncharacterized protein</fullName>
    </submittedName>
</protein>
<keyword evidence="3" id="KW-1185">Reference proteome</keyword>
<dbReference type="AlphaFoldDB" id="A0AAD7T2L2"/>
<name>A0AAD7T2L2_9TELE</name>
<gene>
    <name evidence="2" type="ORF">AAFF_G00092550</name>
</gene>
<evidence type="ECO:0000256" key="1">
    <source>
        <dbReference type="SAM" id="MobiDB-lite"/>
    </source>
</evidence>
<comment type="caution">
    <text evidence="2">The sequence shown here is derived from an EMBL/GenBank/DDBJ whole genome shotgun (WGS) entry which is preliminary data.</text>
</comment>
<reference evidence="2" key="1">
    <citation type="journal article" date="2023" name="Science">
        <title>Genome structures resolve the early diversification of teleost fishes.</title>
        <authorList>
            <person name="Parey E."/>
            <person name="Louis A."/>
            <person name="Montfort J."/>
            <person name="Bouchez O."/>
            <person name="Roques C."/>
            <person name="Iampietro C."/>
            <person name="Lluch J."/>
            <person name="Castinel A."/>
            <person name="Donnadieu C."/>
            <person name="Desvignes T."/>
            <person name="Floi Bucao C."/>
            <person name="Jouanno E."/>
            <person name="Wen M."/>
            <person name="Mejri S."/>
            <person name="Dirks R."/>
            <person name="Jansen H."/>
            <person name="Henkel C."/>
            <person name="Chen W.J."/>
            <person name="Zahm M."/>
            <person name="Cabau C."/>
            <person name="Klopp C."/>
            <person name="Thompson A.W."/>
            <person name="Robinson-Rechavi M."/>
            <person name="Braasch I."/>
            <person name="Lecointre G."/>
            <person name="Bobe J."/>
            <person name="Postlethwait J.H."/>
            <person name="Berthelot C."/>
            <person name="Roest Crollius H."/>
            <person name="Guiguen Y."/>
        </authorList>
    </citation>
    <scope>NUCLEOTIDE SEQUENCE</scope>
    <source>
        <strain evidence="2">NC1722</strain>
    </source>
</reference>
<organism evidence="2 3">
    <name type="scientific">Aldrovandia affinis</name>
    <dbReference type="NCBI Taxonomy" id="143900"/>
    <lineage>
        <taxon>Eukaryota</taxon>
        <taxon>Metazoa</taxon>
        <taxon>Chordata</taxon>
        <taxon>Craniata</taxon>
        <taxon>Vertebrata</taxon>
        <taxon>Euteleostomi</taxon>
        <taxon>Actinopterygii</taxon>
        <taxon>Neopterygii</taxon>
        <taxon>Teleostei</taxon>
        <taxon>Notacanthiformes</taxon>
        <taxon>Halosauridae</taxon>
        <taxon>Aldrovandia</taxon>
    </lineage>
</organism>
<accession>A0AAD7T2L2</accession>
<sequence>MTDGRGGAVIGTCSVAVRAELPGDTLPCSDSAGRLLAGQRAPSRHVTLRWLASGYSRCPLLSVPSITGHVATPTPLRVSRPCREKDAWTHPRTLTPPDSRAPATT</sequence>
<dbReference type="Proteomes" id="UP001221898">
    <property type="component" value="Unassembled WGS sequence"/>
</dbReference>
<dbReference type="EMBL" id="JAINUG010000016">
    <property type="protein sequence ID" value="KAJ8413259.1"/>
    <property type="molecule type" value="Genomic_DNA"/>
</dbReference>
<evidence type="ECO:0000313" key="2">
    <source>
        <dbReference type="EMBL" id="KAJ8413259.1"/>
    </source>
</evidence>
<evidence type="ECO:0000313" key="3">
    <source>
        <dbReference type="Proteomes" id="UP001221898"/>
    </source>
</evidence>
<feature type="region of interest" description="Disordered" evidence="1">
    <location>
        <begin position="81"/>
        <end position="105"/>
    </location>
</feature>
<proteinExistence type="predicted"/>